<dbReference type="PANTHER" id="PTHR13343:SF27">
    <property type="entry name" value="PYRIDOXAMINE 5'-PHOSPHATE OXIDASE FAMILY PROTEIN"/>
    <property type="match status" value="1"/>
</dbReference>
<dbReference type="SUPFAM" id="SSF50475">
    <property type="entry name" value="FMN-binding split barrel"/>
    <property type="match status" value="1"/>
</dbReference>
<reference evidence="2 3" key="1">
    <citation type="submission" date="2024-04" db="EMBL/GenBank/DDBJ databases">
        <title>Genome assembly C_amara_ONT_v2.</title>
        <authorList>
            <person name="Yant L."/>
            <person name="Moore C."/>
            <person name="Slenker M."/>
        </authorList>
    </citation>
    <scope>NUCLEOTIDE SEQUENCE [LARGE SCALE GENOMIC DNA]</scope>
    <source>
        <tissue evidence="2">Leaf</tissue>
    </source>
</reference>
<keyword evidence="3" id="KW-1185">Reference proteome</keyword>
<dbReference type="InterPro" id="IPR012349">
    <property type="entry name" value="Split_barrel_FMN-bd"/>
</dbReference>
<comment type="caution">
    <text evidence="2">The sequence shown here is derived from an EMBL/GenBank/DDBJ whole genome shotgun (WGS) entry which is preliminary data.</text>
</comment>
<dbReference type="InterPro" id="IPR055343">
    <property type="entry name" value="CREG_beta-barrel"/>
</dbReference>
<protein>
    <recommendedName>
        <fullName evidence="1">CREG-like beta-barrel domain-containing protein</fullName>
    </recommendedName>
</protein>
<dbReference type="GO" id="GO:0005737">
    <property type="term" value="C:cytoplasm"/>
    <property type="evidence" value="ECO:0007669"/>
    <property type="project" value="UniProtKB-ARBA"/>
</dbReference>
<dbReference type="Gene3D" id="2.30.110.10">
    <property type="entry name" value="Electron Transport, Fmn-binding Protein, Chain A"/>
    <property type="match status" value="1"/>
</dbReference>
<proteinExistence type="predicted"/>
<dbReference type="PANTHER" id="PTHR13343">
    <property type="entry name" value="CREG1 PROTEIN"/>
    <property type="match status" value="1"/>
</dbReference>
<dbReference type="AlphaFoldDB" id="A0ABD0ZS12"/>
<gene>
    <name evidence="2" type="ORF">V5N11_011997</name>
</gene>
<sequence length="391" mass="43343">MEALFTSSHISNLLNTKPLLKSSLPASSQSSCWLCNSPPTRIQKLRIKDGSSHGLRIQALLRNETPNEGEDSMAESNGFGFFPGDIFSLSKEKFESNRNGETSHSVIDVETSLALPHGGGGNRAGLFRTPISGGVQNATSAHALPRPALAVRNLLEQARFAHLCTVMSKMHHRREGYPFGSLVDFAPDRMGHPIFLFSPLAIHTRNLLAEPRCSLVVQMPGWSGLSNARVTLFGDVYPLSEDEQEWAHKQYIAKHQHGLSEQWGNFHYFRMQNISDIYFIGGFGTVAWVDVKEYETLQPDKIALNGGEQHLKELNAIFSKPLRELLSTESEEVDDAALISIDSKGIDVRVRQGAQFNIQRIAFEGHGVETLEEAKAALGKVMEKVKLNLQK</sequence>
<evidence type="ECO:0000313" key="2">
    <source>
        <dbReference type="EMBL" id="KAL1197413.1"/>
    </source>
</evidence>
<dbReference type="Gene3D" id="3.20.180.10">
    <property type="entry name" value="PNP-oxidase-like"/>
    <property type="match status" value="1"/>
</dbReference>
<dbReference type="EMBL" id="JBANAX010000688">
    <property type="protein sequence ID" value="KAL1197413.1"/>
    <property type="molecule type" value="Genomic_DNA"/>
</dbReference>
<dbReference type="Pfam" id="PF13883">
    <property type="entry name" value="CREG_beta-barrel"/>
    <property type="match status" value="1"/>
</dbReference>
<dbReference type="Proteomes" id="UP001558713">
    <property type="component" value="Unassembled WGS sequence"/>
</dbReference>
<organism evidence="2 3">
    <name type="scientific">Cardamine amara subsp. amara</name>
    <dbReference type="NCBI Taxonomy" id="228776"/>
    <lineage>
        <taxon>Eukaryota</taxon>
        <taxon>Viridiplantae</taxon>
        <taxon>Streptophyta</taxon>
        <taxon>Embryophyta</taxon>
        <taxon>Tracheophyta</taxon>
        <taxon>Spermatophyta</taxon>
        <taxon>Magnoliopsida</taxon>
        <taxon>eudicotyledons</taxon>
        <taxon>Gunneridae</taxon>
        <taxon>Pentapetalae</taxon>
        <taxon>rosids</taxon>
        <taxon>malvids</taxon>
        <taxon>Brassicales</taxon>
        <taxon>Brassicaceae</taxon>
        <taxon>Cardamineae</taxon>
        <taxon>Cardamine</taxon>
    </lineage>
</organism>
<dbReference type="InterPro" id="IPR037119">
    <property type="entry name" value="Haem_oxidase_HugZ-like_sf"/>
</dbReference>
<evidence type="ECO:0000313" key="3">
    <source>
        <dbReference type="Proteomes" id="UP001558713"/>
    </source>
</evidence>
<name>A0ABD0ZS12_CARAN</name>
<evidence type="ECO:0000259" key="1">
    <source>
        <dbReference type="Pfam" id="PF13883"/>
    </source>
</evidence>
<accession>A0ABD0ZS12</accession>
<feature type="domain" description="CREG-like beta-barrel" evidence="1">
    <location>
        <begin position="151"/>
        <end position="295"/>
    </location>
</feature>